<evidence type="ECO:0000313" key="5">
    <source>
        <dbReference type="Proteomes" id="UP000569329"/>
    </source>
</evidence>
<evidence type="ECO:0000313" key="4">
    <source>
        <dbReference type="EMBL" id="MBA8823949.1"/>
    </source>
</evidence>
<evidence type="ECO:0000256" key="2">
    <source>
        <dbReference type="ARBA" id="ARBA00023098"/>
    </source>
</evidence>
<dbReference type="Proteomes" id="UP000569329">
    <property type="component" value="Unassembled WGS sequence"/>
</dbReference>
<name>A0A839DT67_9PSEU</name>
<reference evidence="4 5" key="1">
    <citation type="submission" date="2020-07" db="EMBL/GenBank/DDBJ databases">
        <title>Sequencing the genomes of 1000 actinobacteria strains.</title>
        <authorList>
            <person name="Klenk H.-P."/>
        </authorList>
    </citation>
    <scope>NUCLEOTIDE SEQUENCE [LARGE SCALE GENOMIC DNA]</scope>
    <source>
        <strain evidence="4 5">DSM 45975</strain>
    </source>
</reference>
<sequence>MSAVAMVGWSRLPWRVTVRRRPDRRAGPVSGAPQVAMEPALTGDMLAAQRAHEVGLVNKTTEDGCALTEALALAGRIAANGPLATVASKRIVLDHEQWPKEERFSRQRAITDPVFASEDAREGIRAFAEKRRPHWQSR</sequence>
<dbReference type="InterPro" id="IPR029045">
    <property type="entry name" value="ClpP/crotonase-like_dom_sf"/>
</dbReference>
<dbReference type="InterPro" id="IPR001753">
    <property type="entry name" value="Enoyl-CoA_hydra/iso"/>
</dbReference>
<proteinExistence type="inferred from homology"/>
<comment type="similarity">
    <text evidence="1">Belongs to the enoyl-CoA hydratase/isomerase family.</text>
</comment>
<dbReference type="GO" id="GO:0016829">
    <property type="term" value="F:lyase activity"/>
    <property type="evidence" value="ECO:0007669"/>
    <property type="project" value="UniProtKB-KW"/>
</dbReference>
<evidence type="ECO:0000256" key="3">
    <source>
        <dbReference type="ARBA" id="ARBA00023239"/>
    </source>
</evidence>
<keyword evidence="2" id="KW-0443">Lipid metabolism</keyword>
<dbReference type="EMBL" id="JACGWZ010000001">
    <property type="protein sequence ID" value="MBA8823949.1"/>
    <property type="molecule type" value="Genomic_DNA"/>
</dbReference>
<dbReference type="AlphaFoldDB" id="A0A839DT67"/>
<dbReference type="PANTHER" id="PTHR11941">
    <property type="entry name" value="ENOYL-COA HYDRATASE-RELATED"/>
    <property type="match status" value="1"/>
</dbReference>
<dbReference type="Gene3D" id="3.90.226.10">
    <property type="entry name" value="2-enoyl-CoA Hydratase, Chain A, domain 1"/>
    <property type="match status" value="1"/>
</dbReference>
<comment type="caution">
    <text evidence="4">The sequence shown here is derived from an EMBL/GenBank/DDBJ whole genome shotgun (WGS) entry which is preliminary data.</text>
</comment>
<dbReference type="RefSeq" id="WP_328795925.1">
    <property type="nucleotide sequence ID" value="NZ_JACGWZ010000001.1"/>
</dbReference>
<dbReference type="Gene3D" id="1.10.12.10">
    <property type="entry name" value="Lyase 2-enoyl-coa Hydratase, Chain A, domain 2"/>
    <property type="match status" value="1"/>
</dbReference>
<gene>
    <name evidence="4" type="ORF">FHX42_001278</name>
</gene>
<dbReference type="Pfam" id="PF00378">
    <property type="entry name" value="ECH_1"/>
    <property type="match status" value="1"/>
</dbReference>
<keyword evidence="5" id="KW-1185">Reference proteome</keyword>
<dbReference type="GO" id="GO:0006635">
    <property type="term" value="P:fatty acid beta-oxidation"/>
    <property type="evidence" value="ECO:0007669"/>
    <property type="project" value="TreeGrafter"/>
</dbReference>
<evidence type="ECO:0000256" key="1">
    <source>
        <dbReference type="ARBA" id="ARBA00005254"/>
    </source>
</evidence>
<organism evidence="4 5">
    <name type="scientific">Halosaccharopolyspora lacisalsi</name>
    <dbReference type="NCBI Taxonomy" id="1000566"/>
    <lineage>
        <taxon>Bacteria</taxon>
        <taxon>Bacillati</taxon>
        <taxon>Actinomycetota</taxon>
        <taxon>Actinomycetes</taxon>
        <taxon>Pseudonocardiales</taxon>
        <taxon>Pseudonocardiaceae</taxon>
        <taxon>Halosaccharopolyspora</taxon>
    </lineage>
</organism>
<keyword evidence="3" id="KW-0456">Lyase</keyword>
<accession>A0A839DT67</accession>
<dbReference type="InterPro" id="IPR014748">
    <property type="entry name" value="Enoyl-CoA_hydra_C"/>
</dbReference>
<dbReference type="PANTHER" id="PTHR11941:SF169">
    <property type="entry name" value="(7AS)-7A-METHYL-1,5-DIOXO-2,3,5,6,7,7A-HEXAHYDRO-1H-INDENE-CARBOXYL-COA HYDROLASE"/>
    <property type="match status" value="1"/>
</dbReference>
<protein>
    <submittedName>
        <fullName evidence="4">Enoyl-CoA hydratase/carnithine racemase</fullName>
    </submittedName>
</protein>
<dbReference type="SUPFAM" id="SSF52096">
    <property type="entry name" value="ClpP/crotonase"/>
    <property type="match status" value="1"/>
</dbReference>